<gene>
    <name evidence="1" type="ORF">MRB53_024373</name>
</gene>
<comment type="caution">
    <text evidence="1">The sequence shown here is derived from an EMBL/GenBank/DDBJ whole genome shotgun (WGS) entry which is preliminary data.</text>
</comment>
<protein>
    <submittedName>
        <fullName evidence="1">Uncharacterized protein</fullName>
    </submittedName>
</protein>
<organism evidence="1 2">
    <name type="scientific">Persea americana</name>
    <name type="common">Avocado</name>
    <dbReference type="NCBI Taxonomy" id="3435"/>
    <lineage>
        <taxon>Eukaryota</taxon>
        <taxon>Viridiplantae</taxon>
        <taxon>Streptophyta</taxon>
        <taxon>Embryophyta</taxon>
        <taxon>Tracheophyta</taxon>
        <taxon>Spermatophyta</taxon>
        <taxon>Magnoliopsida</taxon>
        <taxon>Magnoliidae</taxon>
        <taxon>Laurales</taxon>
        <taxon>Lauraceae</taxon>
        <taxon>Persea</taxon>
    </lineage>
</organism>
<accession>A0ACC2LC67</accession>
<keyword evidence="2" id="KW-1185">Reference proteome</keyword>
<evidence type="ECO:0000313" key="2">
    <source>
        <dbReference type="Proteomes" id="UP001234297"/>
    </source>
</evidence>
<evidence type="ECO:0000313" key="1">
    <source>
        <dbReference type="EMBL" id="KAJ8631050.1"/>
    </source>
</evidence>
<dbReference type="Proteomes" id="UP001234297">
    <property type="component" value="Chromosome 7"/>
</dbReference>
<proteinExistence type="predicted"/>
<sequence length="478" mass="54578">MKSHSSWRSKCHYRTLDPRIRKKQRRQEEEGAASRSEATLIKNKKKKKKHRSSDRETRRKSRNEGEEYDRTSERSEAPPTTSIKRKNESSDRGGKKKSRTEREWHGRKWVCSPRDCSDYKDGFVIVSYNILGVENASNHQDLYSQIQSKYLNWNRRKKLIREELQIYKPSILCFQEVDRFDDLANILEEDGYKGVFKGRTGDACDGCAIFWQEKQFTILQQENIEFQKFGLRNNVAQLCVLKMNLNHSSNSKSKGANPPITLTAAASRTLLVGNIHVLFNPNRGDIKLGQIRMFLEKAHALSQECGNIPIVLAGDLNSVPQSAIYQFLASSELDILMHDRRNISGQTVYPSRRKYFDPQTEAIVRWSEEELRLAAGISGCTHLQHHLKLCSAYLGVPGNCYTRDSSGEPSATSYHSKFMGTVDYIWHSEELVPVKVVETLPVSNLKKLQGLPSENWGSDHLALVCELAFADDCNKTSS</sequence>
<reference evidence="1 2" key="1">
    <citation type="journal article" date="2022" name="Hortic Res">
        <title>A haplotype resolved chromosomal level avocado genome allows analysis of novel avocado genes.</title>
        <authorList>
            <person name="Nath O."/>
            <person name="Fletcher S.J."/>
            <person name="Hayward A."/>
            <person name="Shaw L.M."/>
            <person name="Masouleh A.K."/>
            <person name="Furtado A."/>
            <person name="Henry R.J."/>
            <person name="Mitter N."/>
        </authorList>
    </citation>
    <scope>NUCLEOTIDE SEQUENCE [LARGE SCALE GENOMIC DNA]</scope>
    <source>
        <strain evidence="2">cv. Hass</strain>
    </source>
</reference>
<name>A0ACC2LC67_PERAE</name>
<dbReference type="EMBL" id="CM056815">
    <property type="protein sequence ID" value="KAJ8631050.1"/>
    <property type="molecule type" value="Genomic_DNA"/>
</dbReference>